<dbReference type="InterPro" id="IPR003961">
    <property type="entry name" value="FN3_dom"/>
</dbReference>
<feature type="domain" description="Fibronectin type-III" evidence="2">
    <location>
        <begin position="1346"/>
        <end position="1434"/>
    </location>
</feature>
<accession>A0A2Z4Y9B1</accession>
<dbReference type="Pfam" id="PF02638">
    <property type="entry name" value="GHL10"/>
    <property type="match status" value="1"/>
</dbReference>
<proteinExistence type="predicted"/>
<evidence type="ECO:0000256" key="1">
    <source>
        <dbReference type="ARBA" id="ARBA00022729"/>
    </source>
</evidence>
<dbReference type="Gene3D" id="2.60.120.260">
    <property type="entry name" value="Galactose-binding domain-like"/>
    <property type="match status" value="1"/>
</dbReference>
<dbReference type="PANTHER" id="PTHR43405">
    <property type="entry name" value="GLYCOSYL HYDROLASE DIGH"/>
    <property type="match status" value="1"/>
</dbReference>
<protein>
    <submittedName>
        <fullName evidence="3">Fibronectin type III domain protein</fullName>
    </submittedName>
</protein>
<dbReference type="InterPro" id="IPR013783">
    <property type="entry name" value="Ig-like_fold"/>
</dbReference>
<dbReference type="SMART" id="SM00060">
    <property type="entry name" value="FN3"/>
    <property type="match status" value="4"/>
</dbReference>
<evidence type="ECO:0000259" key="2">
    <source>
        <dbReference type="PROSITE" id="PS50853"/>
    </source>
</evidence>
<dbReference type="CDD" id="cd00063">
    <property type="entry name" value="FN3"/>
    <property type="match status" value="3"/>
</dbReference>
<dbReference type="SUPFAM" id="SSF49265">
    <property type="entry name" value="Fibronectin type III"/>
    <property type="match status" value="2"/>
</dbReference>
<dbReference type="KEGG" id="schv:BRCON_2737"/>
<evidence type="ECO:0000313" key="3">
    <source>
        <dbReference type="EMBL" id="AXA37479.1"/>
    </source>
</evidence>
<dbReference type="PANTHER" id="PTHR43405:SF1">
    <property type="entry name" value="GLYCOSYL HYDROLASE DIGH"/>
    <property type="match status" value="1"/>
</dbReference>
<dbReference type="InterPro" id="IPR052177">
    <property type="entry name" value="Divisome_Glycosyl_Hydrolase"/>
</dbReference>
<dbReference type="Proteomes" id="UP000262583">
    <property type="component" value="Chromosome"/>
</dbReference>
<feature type="domain" description="Fibronectin type-III" evidence="2">
    <location>
        <begin position="1438"/>
        <end position="1526"/>
    </location>
</feature>
<dbReference type="Gene3D" id="2.60.40.1120">
    <property type="entry name" value="Carboxypeptidase-like, regulatory domain"/>
    <property type="match status" value="1"/>
</dbReference>
<dbReference type="Pfam" id="PF00041">
    <property type="entry name" value="fn3"/>
    <property type="match status" value="2"/>
</dbReference>
<gene>
    <name evidence="3" type="ORF">BRCON_2737</name>
</gene>
<dbReference type="PROSITE" id="PS51257">
    <property type="entry name" value="PROKAR_LIPOPROTEIN"/>
    <property type="match status" value="1"/>
</dbReference>
<dbReference type="InterPro" id="IPR017853">
    <property type="entry name" value="GH"/>
</dbReference>
<dbReference type="Gene3D" id="2.60.40.10">
    <property type="entry name" value="Immunoglobulins"/>
    <property type="match status" value="4"/>
</dbReference>
<evidence type="ECO:0000313" key="4">
    <source>
        <dbReference type="Proteomes" id="UP000262583"/>
    </source>
</evidence>
<feature type="domain" description="Fibronectin type-III" evidence="2">
    <location>
        <begin position="1530"/>
        <end position="1619"/>
    </location>
</feature>
<name>A0A2Z4Y9B1_SUMC1</name>
<organism evidence="3 4">
    <name type="scientific">Sumerlaea chitinivorans</name>
    <dbReference type="NCBI Taxonomy" id="2250252"/>
    <lineage>
        <taxon>Bacteria</taxon>
        <taxon>Candidatus Sumerlaeota</taxon>
        <taxon>Candidatus Sumerlaeia</taxon>
        <taxon>Candidatus Sumerlaeales</taxon>
        <taxon>Candidatus Sumerlaeaceae</taxon>
        <taxon>Candidatus Sumerlaea</taxon>
    </lineage>
</organism>
<dbReference type="SUPFAM" id="SSF51445">
    <property type="entry name" value="(Trans)glycosidases"/>
    <property type="match status" value="1"/>
</dbReference>
<dbReference type="Gene3D" id="3.20.20.80">
    <property type="entry name" value="Glycosidases"/>
    <property type="match status" value="1"/>
</dbReference>
<dbReference type="PROSITE" id="PS50853">
    <property type="entry name" value="FN3"/>
    <property type="match status" value="3"/>
</dbReference>
<dbReference type="InterPro" id="IPR003790">
    <property type="entry name" value="GHL10"/>
</dbReference>
<keyword evidence="1" id="KW-0732">Signal</keyword>
<dbReference type="InterPro" id="IPR008969">
    <property type="entry name" value="CarboxyPept-like_regulatory"/>
</dbReference>
<reference evidence="3 4" key="1">
    <citation type="submission" date="2018-05" db="EMBL/GenBank/DDBJ databases">
        <title>A metagenomic window into the 2 km-deep terrestrial subsurface aquifer revealed taxonomically and functionally diverse microbial community comprising novel uncultured bacterial lineages.</title>
        <authorList>
            <person name="Kadnikov V.V."/>
            <person name="Mardanov A.V."/>
            <person name="Beletsky A.V."/>
            <person name="Banks D."/>
            <person name="Pimenov N.V."/>
            <person name="Frank Y.A."/>
            <person name="Karnachuk O.V."/>
            <person name="Ravin N.V."/>
        </authorList>
    </citation>
    <scope>NUCLEOTIDE SEQUENCE [LARGE SCALE GENOMIC DNA]</scope>
    <source>
        <strain evidence="3">BY</strain>
    </source>
</reference>
<dbReference type="EMBL" id="CP030759">
    <property type="protein sequence ID" value="AXA37479.1"/>
    <property type="molecule type" value="Genomic_DNA"/>
</dbReference>
<dbReference type="InterPro" id="IPR036116">
    <property type="entry name" value="FN3_sf"/>
</dbReference>
<dbReference type="SUPFAM" id="SSF49464">
    <property type="entry name" value="Carboxypeptidase regulatory domain-like"/>
    <property type="match status" value="1"/>
</dbReference>
<sequence length="2028" mass="220006">MRRSYLPLCSSLSWLSCVLYSFGSKFGGSPTRIFCPEDCCPMGVSVRQPNLAERTRTRLGKWPRIRCALELAGGQISHSSQRALRLLLLFETMCRFRLARVSKLCVGEVGMGCRFLSQRFLGIVAAFLFAIGASWARSPEYRVMWVSRFEWPNADEATAKANIDNIMQQLADNGFNAVLFQVRGQCDVHYPSPYEPWASTYGWTNPGWDPLAYAIQAAHARGLEFHAYINTHTLAQQIPPANTTPQHPYNLHGPNVPLEQSWLIRDTSGATLVTDNYYWISPGIPEASWWVRRAIMHVVENYDVDGVHFDRIRTPGPGFSYDPITVARFNGEGNPDNLAWADFMRSQITRDLRNIYGEIQWKKKKVKVSAAPFGIVYKDATTSYQGTGTQSYHQWYQDSWGWLAAHVMDFIVPQIYWEVGSSHPFEALLNDWQQHRAGRFIVAGSTTNGGTKAASSLLAEYQQTVLQNAAGHCIFSVSSMGPYWSTFATGPYAQPAAIPDMPWKSAPTTGNIVGYVRDKFGYPVLDARVKRSGDSYTYLSAFDGFFAILEVPTSVPITLTATKAGKGSAVLNGIQVQAGETTVVTLTLSFRTASLRFDKSQYTFQELVRVTLVDDDLSGAGSVPIVVRSTSEPTGETVMLEEATTAGVFQGSVLLRSVGAPVRNGVLRVAAGDTISAEYFDPDDGSGNPTTATATATVVAPQDIILESRRADGTLTPSPAYQEVPTSTSAWANTTAKSLAPGLVAPGSRFVGTGSLGAYAVWRPNLPVDGYYNVYITLANASRGPNNYSPGASFEMTQEGDAPVTGTFDLSKTNTELTDKWYLLASEVSLGRGNLNSLTIRNNNPNSASNQRFCMDAVKFVFVREREANLGTVRFDAPVYRGDARPRITLVDDGLAGQGNVAVSVASTTEQTSETILLPETALAGVFEGWVQLAVGDPNPGDGVLQVHDGDQITVAYLDADNGSGSSQLITATAMVDARPPHISEVTVEMLDPITARVTFLADELSSAVVEYGTACGEFSGSVSSGASAYSHNVLLSPLLPTTTYYFRIIASDEVQNVSVSDNGGACYSFHTPELPFGLDEHFDSDPVAWNATGLWHLVGVGNPCATPATPPRAYYYGRDDTCTYNTGSVNMGTLSSPPFVVPPLGELSFSSIEKTEGNSAWDTRKVFLNSISTGERVLVHQSGAQAPSWTTIGPISLEDYAGQVVFLEFEFNTVDSLFNDYLGWAIDDVVVTSADKLRVEPSEDFLSWGNEGGPFHPPAKTYWLANEGDVAVSWTTTATANWLAFSPAEGVLDPGASTTVTVLLAPPATALPTGLHEATFAFTNVASNWPRERCAVLLIANPPAAPSELTVTDRTRTSISLAWLDQADDETTYIVERDTGEGFELLAELPANATTFTDAGLSPATCVRYRVAAQNPYGSSPYSNEVDACTLPAIPQTPTGLAAVSVTQTQVVLTWEDNSDNETGFRIQRDSGSGFSTIGEVSADTTSFTDDGLEPDSLVRYRVCAFNESGESPYSEELEVRTLPNPPAAPTNFSAQAQPGGTVHLTWTDQATNESNFELEYRNGENSFMPLATLAADSTSWHHVGAPGSARLCYRIRAVNAGGASDWSEVSCVVTPQLSDFETGAEGWSLVGVPDANVWGDHDPATGALRLTARAANSPRILGWQSPRLPISEDPATIYRFKAFVYRTGQTDSNDQRQVPNLRLRCAVRYSINSMLELFFHNAADPASDPDMLANLPSTDPANPSIYRVDLDLVDVPYLHPSIHPEEGVQAMFEMYALEPQENGSVALTEAVLLTMPAPSEAELRPLKTYKTTSRDAGDFKNPTILRSTLYGSNPLPLVYARTPLGLVLDTTRCSHQDIGIAVAEISAGNDLTKRVRVEPGKTYRLRWHVTSPRATNLQAQLRLRARTLRFAWSQKFELGGAWPTPTLPAQTIAQQALPGVGTLNPDKRGDEIPSLRDGGWYTMYFHAPNVVPATQPPPGSASSSRRDLKCGIDVIDTISCGPGAALEGGLYILDAIEIADFDMLPD</sequence>